<keyword evidence="7" id="KW-1185">Reference proteome</keyword>
<organism evidence="5 7">
    <name type="scientific">Aneurinibacillus migulanus</name>
    <name type="common">Bacillus migulanus</name>
    <dbReference type="NCBI Taxonomy" id="47500"/>
    <lineage>
        <taxon>Bacteria</taxon>
        <taxon>Bacillati</taxon>
        <taxon>Bacillota</taxon>
        <taxon>Bacilli</taxon>
        <taxon>Bacillales</taxon>
        <taxon>Paenibacillaceae</taxon>
        <taxon>Aneurinibacillus group</taxon>
        <taxon>Aneurinibacillus</taxon>
    </lineage>
</organism>
<dbReference type="AlphaFoldDB" id="A0A0D1VHE2"/>
<keyword evidence="5" id="KW-0413">Isomerase</keyword>
<dbReference type="GO" id="GO:0016853">
    <property type="term" value="F:isomerase activity"/>
    <property type="evidence" value="ECO:0007669"/>
    <property type="project" value="UniProtKB-KW"/>
</dbReference>
<dbReference type="InterPro" id="IPR013341">
    <property type="entry name" value="Mandelate_racemase_N_dom"/>
</dbReference>
<evidence type="ECO:0000256" key="1">
    <source>
        <dbReference type="ARBA" id="ARBA00001946"/>
    </source>
</evidence>
<dbReference type="Gene3D" id="3.30.390.10">
    <property type="entry name" value="Enolase-like, N-terminal domain"/>
    <property type="match status" value="1"/>
</dbReference>
<keyword evidence="3" id="KW-0460">Magnesium</keyword>
<dbReference type="InterPro" id="IPR013342">
    <property type="entry name" value="Mandelate_racemase_C"/>
</dbReference>
<dbReference type="SUPFAM" id="SSF54826">
    <property type="entry name" value="Enolase N-terminal domain-like"/>
    <property type="match status" value="1"/>
</dbReference>
<evidence type="ECO:0000256" key="2">
    <source>
        <dbReference type="ARBA" id="ARBA00022723"/>
    </source>
</evidence>
<dbReference type="GO" id="GO:0016836">
    <property type="term" value="F:hydro-lyase activity"/>
    <property type="evidence" value="ECO:0007669"/>
    <property type="project" value="TreeGrafter"/>
</dbReference>
<dbReference type="EMBL" id="LGUG01000004">
    <property type="protein sequence ID" value="KON98548.1"/>
    <property type="molecule type" value="Genomic_DNA"/>
</dbReference>
<dbReference type="CDD" id="cd03316">
    <property type="entry name" value="MR_like"/>
    <property type="match status" value="1"/>
</dbReference>
<dbReference type="Pfam" id="PF02746">
    <property type="entry name" value="MR_MLE_N"/>
    <property type="match status" value="1"/>
</dbReference>
<dbReference type="SMART" id="SM00922">
    <property type="entry name" value="MR_MLE"/>
    <property type="match status" value="1"/>
</dbReference>
<dbReference type="Proteomes" id="UP000182836">
    <property type="component" value="Unassembled WGS sequence"/>
</dbReference>
<evidence type="ECO:0000313" key="8">
    <source>
        <dbReference type="Proteomes" id="UP000182836"/>
    </source>
</evidence>
<comment type="cofactor">
    <cofactor evidence="1">
        <name>Mg(2+)</name>
        <dbReference type="ChEBI" id="CHEBI:18420"/>
    </cofactor>
</comment>
<dbReference type="SUPFAM" id="SSF51604">
    <property type="entry name" value="Enolase C-terminal domain-like"/>
    <property type="match status" value="1"/>
</dbReference>
<evidence type="ECO:0000313" key="7">
    <source>
        <dbReference type="Proteomes" id="UP000037269"/>
    </source>
</evidence>
<dbReference type="PATRIC" id="fig|47500.8.peg.1711"/>
<dbReference type="PANTHER" id="PTHR13794:SF58">
    <property type="entry name" value="MITOCHONDRIAL ENOLASE SUPERFAMILY MEMBER 1"/>
    <property type="match status" value="1"/>
</dbReference>
<evidence type="ECO:0000313" key="5">
    <source>
        <dbReference type="EMBL" id="KON98548.1"/>
    </source>
</evidence>
<name>A0A0D1VHE2_ANEMI</name>
<reference evidence="6 8" key="2">
    <citation type="submission" date="2016-10" db="EMBL/GenBank/DDBJ databases">
        <authorList>
            <person name="de Groot N.N."/>
        </authorList>
    </citation>
    <scope>NUCLEOTIDE SEQUENCE [LARGE SCALE GENOMIC DNA]</scope>
    <source>
        <strain evidence="6 8">DSM 2895</strain>
    </source>
</reference>
<accession>A0A0D1VHE2</accession>
<dbReference type="InterPro" id="IPR029065">
    <property type="entry name" value="Enolase_C-like"/>
</dbReference>
<reference evidence="5 7" key="1">
    <citation type="submission" date="2015-07" db="EMBL/GenBank/DDBJ databases">
        <title>Fjat-14205 dsm 2895.</title>
        <authorList>
            <person name="Liu B."/>
            <person name="Wang J."/>
            <person name="Zhu Y."/>
            <person name="Liu G."/>
            <person name="Chen Q."/>
            <person name="Chen Z."/>
            <person name="Lan J."/>
            <person name="Che J."/>
            <person name="Ge C."/>
            <person name="Shi H."/>
            <person name="Pan Z."/>
            <person name="Liu X."/>
        </authorList>
    </citation>
    <scope>NUCLEOTIDE SEQUENCE [LARGE SCALE GENOMIC DNA]</scope>
    <source>
        <strain evidence="5 7">DSM 2895</strain>
    </source>
</reference>
<dbReference type="EMBL" id="FNED01000002">
    <property type="protein sequence ID" value="SDI17767.1"/>
    <property type="molecule type" value="Genomic_DNA"/>
</dbReference>
<proteinExistence type="predicted"/>
<gene>
    <name evidence="5" type="ORF">AF333_14545</name>
    <name evidence="6" type="ORF">SAMN04487909_10212</name>
</gene>
<dbReference type="SFLD" id="SFLDS00001">
    <property type="entry name" value="Enolase"/>
    <property type="match status" value="1"/>
</dbReference>
<evidence type="ECO:0000259" key="4">
    <source>
        <dbReference type="SMART" id="SM00922"/>
    </source>
</evidence>
<keyword evidence="2" id="KW-0479">Metal-binding</keyword>
<dbReference type="GO" id="GO:0016052">
    <property type="term" value="P:carbohydrate catabolic process"/>
    <property type="evidence" value="ECO:0007669"/>
    <property type="project" value="TreeGrafter"/>
</dbReference>
<sequence length="372" mass="42287">MRIEKVETFPMLYQLPQPYGDANGYKKYRSCYLFRITTKSGVEGWGECIDWLTTLEKGFQSRIVPYLLGKEATDRTQIVNTIKKWHQRVATGVSMALTEIVAKSAGLSVCDLWGGKLREIIPVYASFQSYSNKEDWIQHSLHLIEQSITAGFTQLKVKIGGRTLQEDQTHILSVQSMLEEKIQLALDANQSYDASTARQWNRLFERWPNMLWLEEPLPMDRVADYKLLRATLTIPIAGGENLQKSAEFLPLLKDGAVDIIQPDIMHATGVDGYRETLQLSRIFGIKSSPHTFDGALSRLYALFAQACLPPWSKMNDDAIEPVEWDVMENPFTSILSLKPLNGCVPIPTGTGIGVEWDMEKMDKYRWDGTSYY</sequence>
<dbReference type="RefSeq" id="WP_043064296.1">
    <property type="nucleotide sequence ID" value="NZ_BJOA01000234.1"/>
</dbReference>
<dbReference type="PANTHER" id="PTHR13794">
    <property type="entry name" value="ENOLASE SUPERFAMILY, MANDELATE RACEMASE"/>
    <property type="match status" value="1"/>
</dbReference>
<dbReference type="GO" id="GO:0000287">
    <property type="term" value="F:magnesium ion binding"/>
    <property type="evidence" value="ECO:0007669"/>
    <property type="project" value="TreeGrafter"/>
</dbReference>
<evidence type="ECO:0000256" key="3">
    <source>
        <dbReference type="ARBA" id="ARBA00022842"/>
    </source>
</evidence>
<feature type="domain" description="Mandelate racemase/muconate lactonizing enzyme C-terminal" evidence="4">
    <location>
        <begin position="137"/>
        <end position="235"/>
    </location>
</feature>
<dbReference type="GeneID" id="42306395"/>
<dbReference type="STRING" id="47500.AF333_14545"/>
<dbReference type="Pfam" id="PF13378">
    <property type="entry name" value="MR_MLE_C"/>
    <property type="match status" value="1"/>
</dbReference>
<evidence type="ECO:0000313" key="6">
    <source>
        <dbReference type="EMBL" id="SDI17767.1"/>
    </source>
</evidence>
<dbReference type="InterPro" id="IPR036849">
    <property type="entry name" value="Enolase-like_C_sf"/>
</dbReference>
<dbReference type="InterPro" id="IPR046945">
    <property type="entry name" value="RHMD-like"/>
</dbReference>
<dbReference type="SFLD" id="SFLDG00179">
    <property type="entry name" value="mandelate_racemase"/>
    <property type="match status" value="1"/>
</dbReference>
<dbReference type="InterPro" id="IPR029017">
    <property type="entry name" value="Enolase-like_N"/>
</dbReference>
<dbReference type="Proteomes" id="UP000037269">
    <property type="component" value="Unassembled WGS sequence"/>
</dbReference>
<dbReference type="Gene3D" id="3.20.20.120">
    <property type="entry name" value="Enolase-like C-terminal domain"/>
    <property type="match status" value="1"/>
</dbReference>
<protein>
    <submittedName>
        <fullName evidence="5 6">Isomerase</fullName>
    </submittedName>
</protein>